<name>A0AB38YEZ7_9GAMM</name>
<dbReference type="PANTHER" id="PTHR10566:SF113">
    <property type="entry name" value="PROTEIN ACTIVITY OF BC1 COMPLEX KINASE 7, CHLOROPLASTIC"/>
    <property type="match status" value="1"/>
</dbReference>
<reference evidence="14" key="1">
    <citation type="submission" date="2022-07" db="EMBL/GenBank/DDBJ databases">
        <title>Complete genome sequence of Salinispirillum sp. LH10-3-1 capable of multiple carbohydrate inversion isolated from a soda lake.</title>
        <authorList>
            <person name="Liu J."/>
            <person name="Zhai Y."/>
            <person name="Zhang H."/>
            <person name="Yang H."/>
            <person name="Qu J."/>
            <person name="Li J."/>
        </authorList>
    </citation>
    <scope>NUCLEOTIDE SEQUENCE</scope>
    <source>
        <strain evidence="14">LH 10-3-1</strain>
    </source>
</reference>
<evidence type="ECO:0000256" key="5">
    <source>
        <dbReference type="ARBA" id="ARBA00022679"/>
    </source>
</evidence>
<dbReference type="SUPFAM" id="SSF56112">
    <property type="entry name" value="Protein kinase-like (PK-like)"/>
    <property type="match status" value="1"/>
</dbReference>
<dbReference type="GO" id="GO:0016301">
    <property type="term" value="F:kinase activity"/>
    <property type="evidence" value="ECO:0007669"/>
    <property type="project" value="UniProtKB-KW"/>
</dbReference>
<keyword evidence="14" id="KW-0830">Ubiquinone</keyword>
<proteinExistence type="inferred from homology"/>
<evidence type="ECO:0000256" key="12">
    <source>
        <dbReference type="ARBA" id="ARBA00023136"/>
    </source>
</evidence>
<keyword evidence="11" id="KW-1133">Transmembrane helix</keyword>
<comment type="similarity">
    <text evidence="2">Belongs to the protein kinase superfamily. ADCK protein kinase family.</text>
</comment>
<keyword evidence="8" id="KW-0547">Nucleotide-binding</keyword>
<keyword evidence="7" id="KW-0812">Transmembrane</keyword>
<dbReference type="NCBIfam" id="TIGR01982">
    <property type="entry name" value="UbiB"/>
    <property type="match status" value="1"/>
</dbReference>
<organism evidence="14">
    <name type="scientific">Salinispirillum sp. LH 10-3-1</name>
    <dbReference type="NCBI Taxonomy" id="2952525"/>
    <lineage>
        <taxon>Bacteria</taxon>
        <taxon>Pseudomonadati</taxon>
        <taxon>Pseudomonadota</taxon>
        <taxon>Gammaproteobacteria</taxon>
        <taxon>Oceanospirillales</taxon>
        <taxon>Saccharospirillaceae</taxon>
        <taxon>Salinispirillum</taxon>
    </lineage>
</organism>
<keyword evidence="5" id="KW-0808">Transferase</keyword>
<dbReference type="GO" id="GO:0006744">
    <property type="term" value="P:ubiquinone biosynthetic process"/>
    <property type="evidence" value="ECO:0007669"/>
    <property type="project" value="UniProtKB-KW"/>
</dbReference>
<evidence type="ECO:0000256" key="4">
    <source>
        <dbReference type="ARBA" id="ARBA00022519"/>
    </source>
</evidence>
<evidence type="ECO:0000256" key="10">
    <source>
        <dbReference type="ARBA" id="ARBA00022840"/>
    </source>
</evidence>
<comment type="pathway">
    <text evidence="1">Cofactor biosynthesis; ubiquinone biosynthesis [regulation].</text>
</comment>
<evidence type="ECO:0000256" key="8">
    <source>
        <dbReference type="ARBA" id="ARBA00022741"/>
    </source>
</evidence>
<keyword evidence="10" id="KW-0067">ATP-binding</keyword>
<feature type="domain" description="ABC1 atypical kinase-like" evidence="13">
    <location>
        <begin position="87"/>
        <end position="335"/>
    </location>
</feature>
<dbReference type="Pfam" id="PF03109">
    <property type="entry name" value="ABC1"/>
    <property type="match status" value="1"/>
</dbReference>
<evidence type="ECO:0000256" key="3">
    <source>
        <dbReference type="ARBA" id="ARBA00022475"/>
    </source>
</evidence>
<dbReference type="NCBIfam" id="NF003404">
    <property type="entry name" value="PRK04750.1"/>
    <property type="match status" value="1"/>
</dbReference>
<dbReference type="EMBL" id="CP101717">
    <property type="protein sequence ID" value="WLD57920.1"/>
    <property type="molecule type" value="Genomic_DNA"/>
</dbReference>
<dbReference type="GO" id="GO:0005524">
    <property type="term" value="F:ATP binding"/>
    <property type="evidence" value="ECO:0007669"/>
    <property type="project" value="UniProtKB-KW"/>
</dbReference>
<evidence type="ECO:0000256" key="1">
    <source>
        <dbReference type="ARBA" id="ARBA00005020"/>
    </source>
</evidence>
<protein>
    <submittedName>
        <fullName evidence="14">Ubiquinone biosynthesis regulatory protein kinase UbiB</fullName>
    </submittedName>
</protein>
<evidence type="ECO:0000256" key="7">
    <source>
        <dbReference type="ARBA" id="ARBA00022692"/>
    </source>
</evidence>
<sequence>MYWLRIWRIGWLILRFRLDTLIPWSSLPWYLRWLAVGAFFLPNPKTPGPVRLRLFFEALGPVFIKFGQILSTRRDLYPSEYADELARLQDNVPPFPGDEAVKVVESALGDRIGNLFKEFDTTPLASASIAQVHPATLIDGRAAVVKIIRPNIHKVIRKDLAWMNALARLLAGIPEASRLRPVEVVQDFEQTILDELDLVREAANTTQLRDNFVDSDLLYVPEVYWDYSHRNVLVMERIYGVSIDETETLKAAGTDMKKLAERGVEIFFTQVFRDSFFHADMHPGNVFVDITDPSAPRYIGIDCGIVGTMAEEDQHYLAMNLLAFFNRNYHQVARLHVESGWVPADTPIHQFEQAIRAVCEPIFARPLKEISFGLLLIRLFQVARRFDMEVQPQLVLLQKTLLNIEGLGRQLYPDLDLWQTAKPYMEKWLKDRIGLKRTFSALYEQLPFLLEQAPEWPYHIQQMVKQLGKAPPAAQVQIVQTNSRTLPGLIMTLSGVGLAVYADQVSHDLLLYSGLGIALVAGLITLKRSGRQ</sequence>
<evidence type="ECO:0000256" key="11">
    <source>
        <dbReference type="ARBA" id="ARBA00022989"/>
    </source>
</evidence>
<dbReference type="InterPro" id="IPR045308">
    <property type="entry name" value="UbiB_bact"/>
</dbReference>
<dbReference type="InterPro" id="IPR004147">
    <property type="entry name" value="ABC1_dom"/>
</dbReference>
<gene>
    <name evidence="14" type="primary">ubiB</name>
    <name evidence="14" type="ORF">NFC81_14575</name>
</gene>
<dbReference type="RefSeq" id="WP_304995202.1">
    <property type="nucleotide sequence ID" value="NZ_CP101717.1"/>
</dbReference>
<keyword evidence="12" id="KW-0472">Membrane</keyword>
<keyword evidence="9" id="KW-0418">Kinase</keyword>
<evidence type="ECO:0000313" key="14">
    <source>
        <dbReference type="EMBL" id="WLD57920.1"/>
    </source>
</evidence>
<evidence type="ECO:0000256" key="2">
    <source>
        <dbReference type="ARBA" id="ARBA00009670"/>
    </source>
</evidence>
<keyword evidence="6" id="KW-0831">Ubiquinone biosynthesis</keyword>
<accession>A0AB38YEZ7</accession>
<evidence type="ECO:0000256" key="6">
    <source>
        <dbReference type="ARBA" id="ARBA00022688"/>
    </source>
</evidence>
<dbReference type="InterPro" id="IPR050154">
    <property type="entry name" value="UbiB_kinase"/>
</dbReference>
<dbReference type="AlphaFoldDB" id="A0AB38YEZ7"/>
<evidence type="ECO:0000259" key="13">
    <source>
        <dbReference type="Pfam" id="PF03109"/>
    </source>
</evidence>
<dbReference type="CDD" id="cd13972">
    <property type="entry name" value="UbiB"/>
    <property type="match status" value="1"/>
</dbReference>
<evidence type="ECO:0000256" key="9">
    <source>
        <dbReference type="ARBA" id="ARBA00022777"/>
    </source>
</evidence>
<dbReference type="InterPro" id="IPR010232">
    <property type="entry name" value="UbiB"/>
</dbReference>
<dbReference type="PANTHER" id="PTHR10566">
    <property type="entry name" value="CHAPERONE-ACTIVITY OF BC1 COMPLEX CABC1 -RELATED"/>
    <property type="match status" value="1"/>
</dbReference>
<keyword evidence="4" id="KW-0997">Cell inner membrane</keyword>
<keyword evidence="3" id="KW-1003">Cell membrane</keyword>
<dbReference type="InterPro" id="IPR011009">
    <property type="entry name" value="Kinase-like_dom_sf"/>
</dbReference>